<dbReference type="SUPFAM" id="SSF51182">
    <property type="entry name" value="RmlC-like cupins"/>
    <property type="match status" value="1"/>
</dbReference>
<dbReference type="EMBL" id="LR027520">
    <property type="protein sequence ID" value="VCU54596.1"/>
    <property type="molecule type" value="Genomic_DNA"/>
</dbReference>
<dbReference type="RefSeq" id="WP_353955083.1">
    <property type="nucleotide sequence ID" value="NZ_LR027520.1"/>
</dbReference>
<dbReference type="InterPro" id="IPR032710">
    <property type="entry name" value="NTF2-like_dom_sf"/>
</dbReference>
<dbReference type="Proteomes" id="UP000279841">
    <property type="component" value="Plasmid 4"/>
</dbReference>
<keyword evidence="3" id="KW-0614">Plasmid</keyword>
<gene>
    <name evidence="3" type="ORF">TTHNP4_00003</name>
</gene>
<sequence length="247" mass="28150">MEEKVEKITGKSFDTPDETRRPFEKGKIDVITVGGLPFYRETLAPGWQWSRHVKPVVGGNSCQRFHVKIFLAGRQRVRMDDGTEMEFGPGDVAVMHPGHDAWVVGDEANVLIELADIVKMPPDVPEETLTKITLEAVRRFNDAINRHDVDAVMAAMTEDCVFENTYPPPDGARYEGQGAVRSVWERFFAANPDAHFEVEEMFAVADRCVVRWIYRKTKEGRPWYLRGVDVFRVRDGKVAEKFSYVKG</sequence>
<evidence type="ECO:0000313" key="3">
    <source>
        <dbReference type="EMBL" id="VCU54596.1"/>
    </source>
</evidence>
<dbReference type="SUPFAM" id="SSF54427">
    <property type="entry name" value="NTF2-like"/>
    <property type="match status" value="1"/>
</dbReference>
<accession>A0A3P4AVH3</accession>
<dbReference type="InterPro" id="IPR037401">
    <property type="entry name" value="SnoaL-like"/>
</dbReference>
<dbReference type="Pfam" id="PF12680">
    <property type="entry name" value="SnoaL_2"/>
    <property type="match status" value="1"/>
</dbReference>
<geneLocation type="plasmid" evidence="3 4">
    <name>4</name>
</geneLocation>
<dbReference type="Gene3D" id="3.10.450.50">
    <property type="match status" value="1"/>
</dbReference>
<evidence type="ECO:0000259" key="2">
    <source>
        <dbReference type="Pfam" id="PF12680"/>
    </source>
</evidence>
<dbReference type="CDD" id="cd06990">
    <property type="entry name" value="cupin_DUF861"/>
    <property type="match status" value="1"/>
</dbReference>
<dbReference type="AlphaFoldDB" id="A0A3P4AVH3"/>
<feature type="domain" description="SnoaL-like" evidence="2">
    <location>
        <begin position="137"/>
        <end position="240"/>
    </location>
</feature>
<dbReference type="InterPro" id="IPR011051">
    <property type="entry name" value="RmlC_Cupin_sf"/>
</dbReference>
<protein>
    <recommendedName>
        <fullName evidence="2">SnoaL-like domain-containing protein</fullName>
    </recommendedName>
</protein>
<feature type="region of interest" description="Disordered" evidence="1">
    <location>
        <begin position="1"/>
        <end position="21"/>
    </location>
</feature>
<name>A0A3P4AVH3_THETH</name>
<evidence type="ECO:0000313" key="4">
    <source>
        <dbReference type="Proteomes" id="UP000279841"/>
    </source>
</evidence>
<proteinExistence type="predicted"/>
<evidence type="ECO:0000256" key="1">
    <source>
        <dbReference type="SAM" id="MobiDB-lite"/>
    </source>
</evidence>
<organism evidence="3 4">
    <name type="scientific">Thermus thermophilus</name>
    <dbReference type="NCBI Taxonomy" id="274"/>
    <lineage>
        <taxon>Bacteria</taxon>
        <taxon>Thermotogati</taxon>
        <taxon>Deinococcota</taxon>
        <taxon>Deinococci</taxon>
        <taxon>Thermales</taxon>
        <taxon>Thermaceae</taxon>
        <taxon>Thermus</taxon>
    </lineage>
</organism>
<reference evidence="3 4" key="1">
    <citation type="submission" date="2018-10" db="EMBL/GenBank/DDBJ databases">
        <authorList>
            <person name="Peiro R."/>
            <person name="Begona"/>
            <person name="Cbmso G."/>
            <person name="Lopez M."/>
            <person name="Gonzalez S."/>
            <person name="Sacristan E."/>
            <person name="Castillo E."/>
        </authorList>
    </citation>
    <scope>NUCLEOTIDE SEQUENCE [LARGE SCALE GENOMIC DNA]</scope>
    <source>
        <strain evidence="3">TTHNAR1</strain>
        <plasmid evidence="4">4</plasmid>
    </source>
</reference>